<dbReference type="InterPro" id="IPR021373">
    <property type="entry name" value="DUF2993"/>
</dbReference>
<gene>
    <name evidence="1" type="ORF">GB881_19460</name>
</gene>
<evidence type="ECO:0000313" key="1">
    <source>
        <dbReference type="EMBL" id="MPV39182.1"/>
    </source>
</evidence>
<dbReference type="AlphaFoldDB" id="A0A6N7ELB4"/>
<keyword evidence="2" id="KW-1185">Reference proteome</keyword>
<dbReference type="Pfam" id="PF11209">
    <property type="entry name" value="LmeA"/>
    <property type="match status" value="1"/>
</dbReference>
<reference evidence="1 2" key="1">
    <citation type="submission" date="2019-10" db="EMBL/GenBank/DDBJ databases">
        <title>Georgenia wutianyii sp. nov. and Georgenia yuyongxinii sp. nov. isolated from plateau pika (Ochotona curzoniae) in the Qinghai-Tibet plateau of China.</title>
        <authorList>
            <person name="Tian Z."/>
        </authorList>
    </citation>
    <scope>NUCLEOTIDE SEQUENCE [LARGE SCALE GENOMIC DNA]</scope>
    <source>
        <strain evidence="1 2">JCM 19765</strain>
    </source>
</reference>
<accession>A0A6N7ELB4</accession>
<evidence type="ECO:0000313" key="2">
    <source>
        <dbReference type="Proteomes" id="UP000437709"/>
    </source>
</evidence>
<dbReference type="RefSeq" id="WP_152194263.1">
    <property type="nucleotide sequence ID" value="NZ_VUKD01000001.1"/>
</dbReference>
<comment type="caution">
    <text evidence="1">The sequence shown here is derived from an EMBL/GenBank/DDBJ whole genome shotgun (WGS) entry which is preliminary data.</text>
</comment>
<proteinExistence type="predicted"/>
<dbReference type="OrthoDB" id="3215846at2"/>
<sequence>MRRFVTTAVVLVVLLAVGAVVADRVLHARAEDRVAEQIDGYLDVSGERTVTIEGFPFLTQLATGELDSVRASAGAVVVEGVELVDVRAHARAVAVEQPITVGDLEVVATLPDAALQSLVDRRVPRADVTVGSTADGVELGTEVLGADLAILAEPAVENGTLTISVSSISLGGAEIDADSLTGIVDEDLLSLDLDVRLPLGLDLVAAAPEDGSVRLTFSGQDVVLDQ</sequence>
<protein>
    <submittedName>
        <fullName evidence="1">DUF2993 domain-containing protein</fullName>
    </submittedName>
</protein>
<name>A0A6N7ELB4_9MICO</name>
<dbReference type="Proteomes" id="UP000437709">
    <property type="component" value="Unassembled WGS sequence"/>
</dbReference>
<dbReference type="EMBL" id="WHPC01000188">
    <property type="protein sequence ID" value="MPV39182.1"/>
    <property type="molecule type" value="Genomic_DNA"/>
</dbReference>
<organism evidence="1 2">
    <name type="scientific">Georgenia subflava</name>
    <dbReference type="NCBI Taxonomy" id="1622177"/>
    <lineage>
        <taxon>Bacteria</taxon>
        <taxon>Bacillati</taxon>
        <taxon>Actinomycetota</taxon>
        <taxon>Actinomycetes</taxon>
        <taxon>Micrococcales</taxon>
        <taxon>Bogoriellaceae</taxon>
        <taxon>Georgenia</taxon>
    </lineage>
</organism>